<sequence length="89" mass="9675">METRSFSSIKSILIIIPSTGLVVEGEKVEKRDDDTEILHHLVFELLKVTPPLGGTSTLSPFLSSCCSDGLENDLLACSDAHSYTESHVL</sequence>
<organism evidence="1 2">
    <name type="scientific">Dreissena polymorpha</name>
    <name type="common">Zebra mussel</name>
    <name type="synonym">Mytilus polymorpha</name>
    <dbReference type="NCBI Taxonomy" id="45954"/>
    <lineage>
        <taxon>Eukaryota</taxon>
        <taxon>Metazoa</taxon>
        <taxon>Spiralia</taxon>
        <taxon>Lophotrochozoa</taxon>
        <taxon>Mollusca</taxon>
        <taxon>Bivalvia</taxon>
        <taxon>Autobranchia</taxon>
        <taxon>Heteroconchia</taxon>
        <taxon>Euheterodonta</taxon>
        <taxon>Imparidentia</taxon>
        <taxon>Neoheterodontei</taxon>
        <taxon>Myida</taxon>
        <taxon>Dreissenoidea</taxon>
        <taxon>Dreissenidae</taxon>
        <taxon>Dreissena</taxon>
    </lineage>
</organism>
<evidence type="ECO:0000313" key="1">
    <source>
        <dbReference type="EMBL" id="KAH3816751.1"/>
    </source>
</evidence>
<dbReference type="Proteomes" id="UP000828390">
    <property type="component" value="Unassembled WGS sequence"/>
</dbReference>
<gene>
    <name evidence="1" type="ORF">DPMN_118272</name>
</gene>
<dbReference type="EMBL" id="JAIWYP010000005">
    <property type="protein sequence ID" value="KAH3816751.1"/>
    <property type="molecule type" value="Genomic_DNA"/>
</dbReference>
<name>A0A9D4GG41_DREPO</name>
<keyword evidence="2" id="KW-1185">Reference proteome</keyword>
<reference evidence="1" key="1">
    <citation type="journal article" date="2019" name="bioRxiv">
        <title>The Genome of the Zebra Mussel, Dreissena polymorpha: A Resource for Invasive Species Research.</title>
        <authorList>
            <person name="McCartney M.A."/>
            <person name="Auch B."/>
            <person name="Kono T."/>
            <person name="Mallez S."/>
            <person name="Zhang Y."/>
            <person name="Obille A."/>
            <person name="Becker A."/>
            <person name="Abrahante J.E."/>
            <person name="Garbe J."/>
            <person name="Badalamenti J.P."/>
            <person name="Herman A."/>
            <person name="Mangelson H."/>
            <person name="Liachko I."/>
            <person name="Sullivan S."/>
            <person name="Sone E.D."/>
            <person name="Koren S."/>
            <person name="Silverstein K.A.T."/>
            <person name="Beckman K.B."/>
            <person name="Gohl D.M."/>
        </authorList>
    </citation>
    <scope>NUCLEOTIDE SEQUENCE</scope>
    <source>
        <strain evidence="1">Duluth1</strain>
        <tissue evidence="1">Whole animal</tissue>
    </source>
</reference>
<comment type="caution">
    <text evidence="1">The sequence shown here is derived from an EMBL/GenBank/DDBJ whole genome shotgun (WGS) entry which is preliminary data.</text>
</comment>
<accession>A0A9D4GG41</accession>
<proteinExistence type="predicted"/>
<dbReference type="AlphaFoldDB" id="A0A9D4GG41"/>
<reference evidence="1" key="2">
    <citation type="submission" date="2020-11" db="EMBL/GenBank/DDBJ databases">
        <authorList>
            <person name="McCartney M.A."/>
            <person name="Auch B."/>
            <person name="Kono T."/>
            <person name="Mallez S."/>
            <person name="Becker A."/>
            <person name="Gohl D.M."/>
            <person name="Silverstein K.A.T."/>
            <person name="Koren S."/>
            <person name="Bechman K.B."/>
            <person name="Herman A."/>
            <person name="Abrahante J.E."/>
            <person name="Garbe J."/>
        </authorList>
    </citation>
    <scope>NUCLEOTIDE SEQUENCE</scope>
    <source>
        <strain evidence="1">Duluth1</strain>
        <tissue evidence="1">Whole animal</tissue>
    </source>
</reference>
<protein>
    <submittedName>
        <fullName evidence="1">Uncharacterized protein</fullName>
    </submittedName>
</protein>
<evidence type="ECO:0000313" key="2">
    <source>
        <dbReference type="Proteomes" id="UP000828390"/>
    </source>
</evidence>